<feature type="domain" description="SnoaL-like" evidence="1">
    <location>
        <begin position="22"/>
        <end position="126"/>
    </location>
</feature>
<evidence type="ECO:0000259" key="1">
    <source>
        <dbReference type="Pfam" id="PF12680"/>
    </source>
</evidence>
<organism evidence="2 3">
    <name type="scientific">Archangium minus</name>
    <dbReference type="NCBI Taxonomy" id="83450"/>
    <lineage>
        <taxon>Bacteria</taxon>
        <taxon>Pseudomonadati</taxon>
        <taxon>Myxococcota</taxon>
        <taxon>Myxococcia</taxon>
        <taxon>Myxococcales</taxon>
        <taxon>Cystobacterineae</taxon>
        <taxon>Archangiaceae</taxon>
        <taxon>Archangium</taxon>
    </lineage>
</organism>
<reference evidence="2 3" key="1">
    <citation type="submission" date="2019-08" db="EMBL/GenBank/DDBJ databases">
        <title>Archangium and Cystobacter genomes.</title>
        <authorList>
            <person name="Chen I.-C.K."/>
            <person name="Wielgoss S."/>
        </authorList>
    </citation>
    <scope>NUCLEOTIDE SEQUENCE [LARGE SCALE GENOMIC DNA]</scope>
    <source>
        <strain evidence="2 3">Cbm 6</strain>
    </source>
</reference>
<protein>
    <submittedName>
        <fullName evidence="2">Nuclear transport factor 2 family protein</fullName>
    </submittedName>
</protein>
<dbReference type="Pfam" id="PF12680">
    <property type="entry name" value="SnoaL_2"/>
    <property type="match status" value="1"/>
</dbReference>
<dbReference type="EMBL" id="CP043494">
    <property type="protein sequence ID" value="WNG49103.1"/>
    <property type="molecule type" value="Genomic_DNA"/>
</dbReference>
<dbReference type="SUPFAM" id="SSF54427">
    <property type="entry name" value="NTF2-like"/>
    <property type="match status" value="1"/>
</dbReference>
<accession>A0ABY9X162</accession>
<dbReference type="InterPro" id="IPR037401">
    <property type="entry name" value="SnoaL-like"/>
</dbReference>
<dbReference type="RefSeq" id="WP_395806772.1">
    <property type="nucleotide sequence ID" value="NZ_CP043494.1"/>
</dbReference>
<evidence type="ECO:0000313" key="2">
    <source>
        <dbReference type="EMBL" id="WNG49103.1"/>
    </source>
</evidence>
<dbReference type="Proteomes" id="UP001611383">
    <property type="component" value="Chromosome"/>
</dbReference>
<evidence type="ECO:0000313" key="3">
    <source>
        <dbReference type="Proteomes" id="UP001611383"/>
    </source>
</evidence>
<sequence length="146" mass="17023">MWMGHQEDAHQNPNIRLFVSGYRALLNGDAEGFVDMWAEDGSIEFPYSPQGFPQRLDSKAAIREYMRRFPEMLRIDRLSEPVFHQSQDARVLVAEFSCEGQAVATGKPYNQKYISVVEFRDGRIVKYRDYWNPLIMLRAMDILKEG</sequence>
<name>A0ABY9X162_9BACT</name>
<keyword evidence="3" id="KW-1185">Reference proteome</keyword>
<dbReference type="InterPro" id="IPR032710">
    <property type="entry name" value="NTF2-like_dom_sf"/>
</dbReference>
<dbReference type="Gene3D" id="3.10.450.50">
    <property type="match status" value="1"/>
</dbReference>
<gene>
    <name evidence="2" type="ORF">F0U60_37050</name>
</gene>
<proteinExistence type="predicted"/>